<feature type="non-terminal residue" evidence="2">
    <location>
        <position position="1"/>
    </location>
</feature>
<evidence type="ECO:0000313" key="3">
    <source>
        <dbReference type="Proteomes" id="UP001529510"/>
    </source>
</evidence>
<protein>
    <recommendedName>
        <fullName evidence="1">Reverse transcriptase domain-containing protein</fullName>
    </recommendedName>
</protein>
<dbReference type="Proteomes" id="UP001529510">
    <property type="component" value="Unassembled WGS sequence"/>
</dbReference>
<organism evidence="2 3">
    <name type="scientific">Cirrhinus mrigala</name>
    <name type="common">Mrigala</name>
    <dbReference type="NCBI Taxonomy" id="683832"/>
    <lineage>
        <taxon>Eukaryota</taxon>
        <taxon>Metazoa</taxon>
        <taxon>Chordata</taxon>
        <taxon>Craniata</taxon>
        <taxon>Vertebrata</taxon>
        <taxon>Euteleostomi</taxon>
        <taxon>Actinopterygii</taxon>
        <taxon>Neopterygii</taxon>
        <taxon>Teleostei</taxon>
        <taxon>Ostariophysi</taxon>
        <taxon>Cypriniformes</taxon>
        <taxon>Cyprinidae</taxon>
        <taxon>Labeoninae</taxon>
        <taxon>Labeonini</taxon>
        <taxon>Cirrhinus</taxon>
    </lineage>
</organism>
<comment type="caution">
    <text evidence="2">The sequence shown here is derived from an EMBL/GenBank/DDBJ whole genome shotgun (WGS) entry which is preliminary data.</text>
</comment>
<dbReference type="AlphaFoldDB" id="A0ABD0NJX9"/>
<reference evidence="2 3" key="1">
    <citation type="submission" date="2024-05" db="EMBL/GenBank/DDBJ databases">
        <title>Genome sequencing and assembly of Indian major carp, Cirrhinus mrigala (Hamilton, 1822).</title>
        <authorList>
            <person name="Mohindra V."/>
            <person name="Chowdhury L.M."/>
            <person name="Lal K."/>
            <person name="Jena J.K."/>
        </authorList>
    </citation>
    <scope>NUCLEOTIDE SEQUENCE [LARGE SCALE GENOMIC DNA]</scope>
    <source>
        <strain evidence="2">CM1030</strain>
        <tissue evidence="2">Blood</tissue>
    </source>
</reference>
<dbReference type="Pfam" id="PF00078">
    <property type="entry name" value="RVT_1"/>
    <property type="match status" value="1"/>
</dbReference>
<proteinExistence type="predicted"/>
<evidence type="ECO:0000313" key="2">
    <source>
        <dbReference type="EMBL" id="KAL0162272.1"/>
    </source>
</evidence>
<dbReference type="EMBL" id="JAMKFB020000021">
    <property type="protein sequence ID" value="KAL0162272.1"/>
    <property type="molecule type" value="Genomic_DNA"/>
</dbReference>
<gene>
    <name evidence="2" type="ORF">M9458_041668</name>
</gene>
<dbReference type="InterPro" id="IPR000477">
    <property type="entry name" value="RT_dom"/>
</dbReference>
<keyword evidence="3" id="KW-1185">Reference proteome</keyword>
<accession>A0ABD0NJX9</accession>
<dbReference type="PANTHER" id="PTHR33332">
    <property type="entry name" value="REVERSE TRANSCRIPTASE DOMAIN-CONTAINING PROTEIN"/>
    <property type="match status" value="1"/>
</dbReference>
<dbReference type="PROSITE" id="PS50878">
    <property type="entry name" value="RT_POL"/>
    <property type="match status" value="1"/>
</dbReference>
<feature type="domain" description="Reverse transcriptase" evidence="1">
    <location>
        <begin position="1"/>
        <end position="164"/>
    </location>
</feature>
<name>A0ABD0NJX9_CIRMR</name>
<evidence type="ECO:0000259" key="1">
    <source>
        <dbReference type="PROSITE" id="PS50878"/>
    </source>
</evidence>
<sequence length="191" mass="21861">AVRITFVDFSSAFNIIQPLLLREKLKEMGVNSHLVAWITDYLTGRPQYVQLRDCRSDTMFSSIGAPQGKVLSPVLFTLYTSDFQYSSESCHIQKFADDTAIVGCIRNGQEEEYRKLIWDLHLNTTKTKEMVVDFRRPRPKLESVTINNDCVEIVKSYKYLGVQLDKNWTGLLTQMFCTGEVRAVCTSSEVL</sequence>